<dbReference type="Pfam" id="PF13508">
    <property type="entry name" value="Acetyltransf_7"/>
    <property type="match status" value="1"/>
</dbReference>
<dbReference type="Proteomes" id="UP000224006">
    <property type="component" value="Chromosome II"/>
</dbReference>
<evidence type="ECO:0000256" key="1">
    <source>
        <dbReference type="SAM" id="MobiDB-lite"/>
    </source>
</evidence>
<feature type="region of interest" description="Disordered" evidence="1">
    <location>
        <begin position="60"/>
        <end position="86"/>
    </location>
</feature>
<dbReference type="PANTHER" id="PTHR13538">
    <property type="entry name" value="N-ACETYLTRANSFERASE 6"/>
    <property type="match status" value="1"/>
</dbReference>
<dbReference type="AlphaFoldDB" id="A0A2A9MG94"/>
<dbReference type="InterPro" id="IPR000182">
    <property type="entry name" value="GNAT_dom"/>
</dbReference>
<gene>
    <name evidence="3" type="ORF">BESB_039860</name>
</gene>
<dbReference type="InterPro" id="IPR039840">
    <property type="entry name" value="NAA80"/>
</dbReference>
<dbReference type="GO" id="GO:0005737">
    <property type="term" value="C:cytoplasm"/>
    <property type="evidence" value="ECO:0007669"/>
    <property type="project" value="TreeGrafter"/>
</dbReference>
<proteinExistence type="predicted"/>
<dbReference type="SUPFAM" id="SSF55729">
    <property type="entry name" value="Acyl-CoA N-acyltransferases (Nat)"/>
    <property type="match status" value="1"/>
</dbReference>
<feature type="domain" description="N-acetyltransferase" evidence="2">
    <location>
        <begin position="140"/>
        <end position="302"/>
    </location>
</feature>
<keyword evidence="3" id="KW-0808">Transferase</keyword>
<keyword evidence="4" id="KW-1185">Reference proteome</keyword>
<organism evidence="3 4">
    <name type="scientific">Besnoitia besnoiti</name>
    <name type="common">Apicomplexan protozoan</name>
    <dbReference type="NCBI Taxonomy" id="94643"/>
    <lineage>
        <taxon>Eukaryota</taxon>
        <taxon>Sar</taxon>
        <taxon>Alveolata</taxon>
        <taxon>Apicomplexa</taxon>
        <taxon>Conoidasida</taxon>
        <taxon>Coccidia</taxon>
        <taxon>Eucoccidiorida</taxon>
        <taxon>Eimeriorina</taxon>
        <taxon>Sarcocystidae</taxon>
        <taxon>Besnoitia</taxon>
    </lineage>
</organism>
<name>A0A2A9MG94_BESBE</name>
<dbReference type="GeneID" id="40308967"/>
<sequence length="756" mass="82090">MTDSAVAFADHIPIFCVRLGHQERHSIDSSEASTQEFAAVAAHYCDESWGATACPPLAPSHERTRLPNEPSWHSAPVPSEHGSWRVIPVSPTDEGFAQDRRGFEPPPAAAVQDLREIGDNLAETWIRQASDLLTAAWPSLRTRTAAIPKQRERLSLLREQEVTAASCSRENHEPAALKQFLFSSAPTPQSCSGYSLPCSFLMVAGGSVVGHARLQACSLPGLPAQYVAVTYVVVDTRARKKGWGKLLMHMVETIASVQLKADYVALWTRAAMGFYLKLGYQQCPPMEVASRCLASLSSCQQETLISTLTNLMKRRDLATGLRDQGSVEGRSADPVPHNLVNSIEDTTGGKDVWLRKRVGPCIAEPEHFPLAQRSTEVAAALDVLTRGSEAALTEASLADCHVSPSLGKSLLPSVSSSILHGATHDALQEVDATIGHTKTGWAYRLLNAPWCRQIGPSCGISALCMACAFLAKARQSSGREDDQNLTGRGREMVDLGEHLLHLSRERGISTDGEFFNISDLVRVAREGAHLDAVLVEFASGSEPEGFEGETVEQERGTEEKLVLRDSIWDQCAAFVRRGWLLIVPYDSEGGRPALRRGLKAHYGIVVGYAFRQTQRSLTGSVEPVTPSDPPEAGSVANAAGCHTSGSACRNGGEKLEAPRLNQRRPRHERDAEPNEGAGLEELRLRAEKDTAGVNAPMSGKAIVLQHGRSRLLTASLWSDLKDSNTQLWNGDTRTFPHAVKMDLRNKAVLVRGILGT</sequence>
<dbReference type="RefSeq" id="XP_029221537.1">
    <property type="nucleotide sequence ID" value="XM_029362572.1"/>
</dbReference>
<dbReference type="EMBL" id="NWUJ01000002">
    <property type="protein sequence ID" value="PFH37528.1"/>
    <property type="molecule type" value="Genomic_DNA"/>
</dbReference>
<protein>
    <submittedName>
        <fullName evidence="3">Acetyltransferase, GNAT family protein</fullName>
    </submittedName>
</protein>
<dbReference type="PANTHER" id="PTHR13538:SF4">
    <property type="entry name" value="N-ALPHA-ACETYLTRANSFERASE 80"/>
    <property type="match status" value="1"/>
</dbReference>
<dbReference type="Gene3D" id="3.40.630.30">
    <property type="match status" value="1"/>
</dbReference>
<dbReference type="VEuPathDB" id="ToxoDB:BESB_039860"/>
<dbReference type="OrthoDB" id="329272at2759"/>
<feature type="region of interest" description="Disordered" evidence="1">
    <location>
        <begin position="322"/>
        <end position="341"/>
    </location>
</feature>
<accession>A0A2A9MG94</accession>
<dbReference type="InterPro" id="IPR016181">
    <property type="entry name" value="Acyl_CoA_acyltransferase"/>
</dbReference>
<dbReference type="PROSITE" id="PS51186">
    <property type="entry name" value="GNAT"/>
    <property type="match status" value="1"/>
</dbReference>
<reference evidence="3 4" key="1">
    <citation type="submission" date="2017-09" db="EMBL/GenBank/DDBJ databases">
        <title>Genome sequencing of Besnoitia besnoiti strain Bb-Ger1.</title>
        <authorList>
            <person name="Schares G."/>
            <person name="Venepally P."/>
            <person name="Lorenzi H.A."/>
        </authorList>
    </citation>
    <scope>NUCLEOTIDE SEQUENCE [LARGE SCALE GENOMIC DNA]</scope>
    <source>
        <strain evidence="3 4">Bb-Ger1</strain>
    </source>
</reference>
<dbReference type="CDD" id="cd04301">
    <property type="entry name" value="NAT_SF"/>
    <property type="match status" value="1"/>
</dbReference>
<feature type="region of interest" description="Disordered" evidence="1">
    <location>
        <begin position="616"/>
        <end position="679"/>
    </location>
</feature>
<evidence type="ECO:0000259" key="2">
    <source>
        <dbReference type="PROSITE" id="PS51186"/>
    </source>
</evidence>
<dbReference type="GO" id="GO:0008080">
    <property type="term" value="F:N-acetyltransferase activity"/>
    <property type="evidence" value="ECO:0007669"/>
    <property type="project" value="InterPro"/>
</dbReference>
<comment type="caution">
    <text evidence="3">The sequence shown here is derived from an EMBL/GenBank/DDBJ whole genome shotgun (WGS) entry which is preliminary data.</text>
</comment>
<dbReference type="GO" id="GO:1905502">
    <property type="term" value="F:acetyl-CoA binding"/>
    <property type="evidence" value="ECO:0007669"/>
    <property type="project" value="TreeGrafter"/>
</dbReference>
<evidence type="ECO:0000313" key="3">
    <source>
        <dbReference type="EMBL" id="PFH37528.1"/>
    </source>
</evidence>
<dbReference type="KEGG" id="bbes:BESB_039860"/>
<evidence type="ECO:0000313" key="4">
    <source>
        <dbReference type="Proteomes" id="UP000224006"/>
    </source>
</evidence>